<evidence type="ECO:0000313" key="8">
    <source>
        <dbReference type="Proteomes" id="UP001329430"/>
    </source>
</evidence>
<dbReference type="GO" id="GO:0003676">
    <property type="term" value="F:nucleic acid binding"/>
    <property type="evidence" value="ECO:0007669"/>
    <property type="project" value="InterPro"/>
</dbReference>
<dbReference type="InterPro" id="IPR013083">
    <property type="entry name" value="Znf_RING/FYVE/PHD"/>
</dbReference>
<dbReference type="InterPro" id="IPR019787">
    <property type="entry name" value="Znf_PHD-finger"/>
</dbReference>
<dbReference type="PROSITE" id="PS01359">
    <property type="entry name" value="ZF_PHD_1"/>
    <property type="match status" value="1"/>
</dbReference>
<evidence type="ECO:0008006" key="9">
    <source>
        <dbReference type="Google" id="ProtNLM"/>
    </source>
</evidence>
<organism evidence="7 8">
    <name type="scientific">Pyrocoelia pectoralis</name>
    <dbReference type="NCBI Taxonomy" id="417401"/>
    <lineage>
        <taxon>Eukaryota</taxon>
        <taxon>Metazoa</taxon>
        <taxon>Ecdysozoa</taxon>
        <taxon>Arthropoda</taxon>
        <taxon>Hexapoda</taxon>
        <taxon>Insecta</taxon>
        <taxon>Pterygota</taxon>
        <taxon>Neoptera</taxon>
        <taxon>Endopterygota</taxon>
        <taxon>Coleoptera</taxon>
        <taxon>Polyphaga</taxon>
        <taxon>Elateriformia</taxon>
        <taxon>Elateroidea</taxon>
        <taxon>Lampyridae</taxon>
        <taxon>Lampyrinae</taxon>
        <taxon>Pyrocoelia</taxon>
    </lineage>
</organism>
<keyword evidence="3" id="KW-0862">Zinc</keyword>
<dbReference type="InterPro" id="IPR001878">
    <property type="entry name" value="Znf_CCHC"/>
</dbReference>
<accession>A0AAN7VAI8</accession>
<dbReference type="InterPro" id="IPR011011">
    <property type="entry name" value="Znf_FYVE_PHD"/>
</dbReference>
<feature type="domain" description="PHD-type" evidence="5">
    <location>
        <begin position="10"/>
        <end position="67"/>
    </location>
</feature>
<dbReference type="EMBL" id="JAVRBK010000008">
    <property type="protein sequence ID" value="KAK5640274.1"/>
    <property type="molecule type" value="Genomic_DNA"/>
</dbReference>
<evidence type="ECO:0000313" key="7">
    <source>
        <dbReference type="EMBL" id="KAK5640274.1"/>
    </source>
</evidence>
<evidence type="ECO:0000259" key="6">
    <source>
        <dbReference type="PROSITE" id="PS50158"/>
    </source>
</evidence>
<keyword evidence="8" id="KW-1185">Reference proteome</keyword>
<dbReference type="Proteomes" id="UP001329430">
    <property type="component" value="Chromosome 8"/>
</dbReference>
<protein>
    <recommendedName>
        <fullName evidence="9">CCHC-type domain-containing protein</fullName>
    </recommendedName>
</protein>
<dbReference type="SUPFAM" id="SSF57903">
    <property type="entry name" value="FYVE/PHD zinc finger"/>
    <property type="match status" value="1"/>
</dbReference>
<evidence type="ECO:0000256" key="4">
    <source>
        <dbReference type="PROSITE-ProRule" id="PRU00047"/>
    </source>
</evidence>
<dbReference type="CDD" id="cd15489">
    <property type="entry name" value="PHD_SF"/>
    <property type="match status" value="1"/>
</dbReference>
<dbReference type="AlphaFoldDB" id="A0AAN7VAI8"/>
<dbReference type="InterPro" id="IPR019786">
    <property type="entry name" value="Zinc_finger_PHD-type_CS"/>
</dbReference>
<dbReference type="Pfam" id="PF00098">
    <property type="entry name" value="zf-CCHC"/>
    <property type="match status" value="1"/>
</dbReference>
<proteinExistence type="predicted"/>
<feature type="domain" description="CCHC-type" evidence="6">
    <location>
        <begin position="354"/>
        <end position="370"/>
    </location>
</feature>
<dbReference type="GO" id="GO:0008270">
    <property type="term" value="F:zinc ion binding"/>
    <property type="evidence" value="ECO:0007669"/>
    <property type="project" value="UniProtKB-KW"/>
</dbReference>
<dbReference type="SMART" id="SM00249">
    <property type="entry name" value="PHD"/>
    <property type="match status" value="1"/>
</dbReference>
<evidence type="ECO:0000256" key="3">
    <source>
        <dbReference type="ARBA" id="ARBA00022833"/>
    </source>
</evidence>
<dbReference type="PROSITE" id="PS50016">
    <property type="entry name" value="ZF_PHD_2"/>
    <property type="match status" value="1"/>
</dbReference>
<sequence>MAENEDDSNSNSCAYCKKAIDKNNFIQCSGICNSVYHNDCAQVKESVVNALNACDAIKWYCNECNSNIGELNLMHMLGTIKSTIISAMEVKLNEVLKVFENNLLQKLTTVDKDKISPAIVADKNLFTNLTPNCKSNNIITNTSYSAISKKRQDTNTCVKEGPIREISSKVTKENTAADGKQFDYVVIKAKDSEKDSEYVYSALKNLVNPVEHLINIINIRKIKNGVIVNCASSESKNKLFSELNKSNKKNEFEISEPKKILPKLIVFGIDSNDMPANDKDFETHIIVNNNIDKSVNDFSLSIVRKINQTNGNPGSEVNAILAVDPTTRNSILKHGYLYIGWKRCTVKDSYHTKRCYNCASYGHIKSECTSKVAVCSKCAESHETKLCVSQNIKCANCISFNKQKNQNTNYSHEAGDKHCPCYIRELDKIKARTFFR</sequence>
<evidence type="ECO:0000259" key="5">
    <source>
        <dbReference type="PROSITE" id="PS50016"/>
    </source>
</evidence>
<dbReference type="PROSITE" id="PS50158">
    <property type="entry name" value="ZF_CCHC"/>
    <property type="match status" value="1"/>
</dbReference>
<evidence type="ECO:0000256" key="1">
    <source>
        <dbReference type="ARBA" id="ARBA00022723"/>
    </source>
</evidence>
<name>A0AAN7VAI8_9COLE</name>
<dbReference type="Pfam" id="PF00628">
    <property type="entry name" value="PHD"/>
    <property type="match status" value="1"/>
</dbReference>
<evidence type="ECO:0000256" key="2">
    <source>
        <dbReference type="ARBA" id="ARBA00022771"/>
    </source>
</evidence>
<reference evidence="7 8" key="1">
    <citation type="journal article" date="2024" name="Insects">
        <title>An Improved Chromosome-Level Genome Assembly of the Firefly Pyrocoelia pectoralis.</title>
        <authorList>
            <person name="Fu X."/>
            <person name="Meyer-Rochow V.B."/>
            <person name="Ballantyne L."/>
            <person name="Zhu X."/>
        </authorList>
    </citation>
    <scope>NUCLEOTIDE SEQUENCE [LARGE SCALE GENOMIC DNA]</scope>
    <source>
        <strain evidence="7">XCY_ONT2</strain>
    </source>
</reference>
<dbReference type="Gene3D" id="3.30.40.10">
    <property type="entry name" value="Zinc/RING finger domain, C3HC4 (zinc finger)"/>
    <property type="match status" value="1"/>
</dbReference>
<comment type="caution">
    <text evidence="7">The sequence shown here is derived from an EMBL/GenBank/DDBJ whole genome shotgun (WGS) entry which is preliminary data.</text>
</comment>
<dbReference type="SMART" id="SM00343">
    <property type="entry name" value="ZnF_C2HC"/>
    <property type="match status" value="1"/>
</dbReference>
<keyword evidence="2 4" id="KW-0863">Zinc-finger</keyword>
<dbReference type="InterPro" id="IPR001965">
    <property type="entry name" value="Znf_PHD"/>
</dbReference>
<gene>
    <name evidence="7" type="ORF">RI129_011085</name>
</gene>
<keyword evidence="1" id="KW-0479">Metal-binding</keyword>